<dbReference type="Proteomes" id="UP001215280">
    <property type="component" value="Unassembled WGS sequence"/>
</dbReference>
<organism evidence="1 2">
    <name type="scientific">Mycena maculata</name>
    <dbReference type="NCBI Taxonomy" id="230809"/>
    <lineage>
        <taxon>Eukaryota</taxon>
        <taxon>Fungi</taxon>
        <taxon>Dikarya</taxon>
        <taxon>Basidiomycota</taxon>
        <taxon>Agaricomycotina</taxon>
        <taxon>Agaricomycetes</taxon>
        <taxon>Agaricomycetidae</taxon>
        <taxon>Agaricales</taxon>
        <taxon>Marasmiineae</taxon>
        <taxon>Mycenaceae</taxon>
        <taxon>Mycena</taxon>
    </lineage>
</organism>
<proteinExistence type="predicted"/>
<protein>
    <submittedName>
        <fullName evidence="1">Uncharacterized protein</fullName>
    </submittedName>
</protein>
<dbReference type="EMBL" id="JARJLG010000225">
    <property type="protein sequence ID" value="KAJ7725846.1"/>
    <property type="molecule type" value="Genomic_DNA"/>
</dbReference>
<sequence length="213" mass="23360">MNRDAQDIRPLLAPRARISLVKLFVRGCTSTPQNLGGCRTESLPFTIGDGRQLLLALQSQKGPRACVLGGTGNICTFNNSALCDRGNLHARVRTQAVGGHIQARIGVQRTPRRRLVVIVHQSLVRDGRGGTLLESASAVPFLDHLQDFVGGRGKEVIAGIEKTIVWKVKAGSVQIRVRDDRRDEGRRFWEASQDIDKTMFLVRTRGSPGTPGF</sequence>
<evidence type="ECO:0000313" key="1">
    <source>
        <dbReference type="EMBL" id="KAJ7725846.1"/>
    </source>
</evidence>
<keyword evidence="2" id="KW-1185">Reference proteome</keyword>
<accession>A0AAD7MPX8</accession>
<name>A0AAD7MPX8_9AGAR</name>
<evidence type="ECO:0000313" key="2">
    <source>
        <dbReference type="Proteomes" id="UP001215280"/>
    </source>
</evidence>
<dbReference type="AlphaFoldDB" id="A0AAD7MPX8"/>
<gene>
    <name evidence="1" type="ORF">DFH07DRAFT_248927</name>
</gene>
<reference evidence="1" key="1">
    <citation type="submission" date="2023-03" db="EMBL/GenBank/DDBJ databases">
        <title>Massive genome expansion in bonnet fungi (Mycena s.s.) driven by repeated elements and novel gene families across ecological guilds.</title>
        <authorList>
            <consortium name="Lawrence Berkeley National Laboratory"/>
            <person name="Harder C.B."/>
            <person name="Miyauchi S."/>
            <person name="Viragh M."/>
            <person name="Kuo A."/>
            <person name="Thoen E."/>
            <person name="Andreopoulos B."/>
            <person name="Lu D."/>
            <person name="Skrede I."/>
            <person name="Drula E."/>
            <person name="Henrissat B."/>
            <person name="Morin E."/>
            <person name="Kohler A."/>
            <person name="Barry K."/>
            <person name="LaButti K."/>
            <person name="Morin E."/>
            <person name="Salamov A."/>
            <person name="Lipzen A."/>
            <person name="Mereny Z."/>
            <person name="Hegedus B."/>
            <person name="Baldrian P."/>
            <person name="Stursova M."/>
            <person name="Weitz H."/>
            <person name="Taylor A."/>
            <person name="Grigoriev I.V."/>
            <person name="Nagy L.G."/>
            <person name="Martin F."/>
            <person name="Kauserud H."/>
        </authorList>
    </citation>
    <scope>NUCLEOTIDE SEQUENCE</scope>
    <source>
        <strain evidence="1">CBHHK188m</strain>
    </source>
</reference>
<comment type="caution">
    <text evidence="1">The sequence shown here is derived from an EMBL/GenBank/DDBJ whole genome shotgun (WGS) entry which is preliminary data.</text>
</comment>